<dbReference type="Pfam" id="PF21858">
    <property type="entry name" value="DUF6914"/>
    <property type="match status" value="1"/>
</dbReference>
<proteinExistence type="predicted"/>
<organism evidence="1 2">
    <name type="scientific">Jaapia argillacea MUCL 33604</name>
    <dbReference type="NCBI Taxonomy" id="933084"/>
    <lineage>
        <taxon>Eukaryota</taxon>
        <taxon>Fungi</taxon>
        <taxon>Dikarya</taxon>
        <taxon>Basidiomycota</taxon>
        <taxon>Agaricomycotina</taxon>
        <taxon>Agaricomycetes</taxon>
        <taxon>Agaricomycetidae</taxon>
        <taxon>Jaapiales</taxon>
        <taxon>Jaapiaceae</taxon>
        <taxon>Jaapia</taxon>
    </lineage>
</organism>
<protein>
    <submittedName>
        <fullName evidence="1">Uncharacterized protein</fullName>
    </submittedName>
</protein>
<accession>A0A067PKZ8</accession>
<dbReference type="EMBL" id="KL197746">
    <property type="protein sequence ID" value="KDQ51712.1"/>
    <property type="molecule type" value="Genomic_DNA"/>
</dbReference>
<dbReference type="OrthoDB" id="2679825at2759"/>
<dbReference type="InParanoid" id="A0A067PKZ8"/>
<dbReference type="HOGENOM" id="CLU_095770_0_0_1"/>
<sequence length="200" mass="23191">MFVIANNRCGLVSRSQQTTVKTPNKDRLYIAFYSKPTATLDSFHTALLITPKRPNPKKVQTWRYHVRENARNSGDYHRWEYEGGRIGNGDPERRLVALVHLCKMASGVSNVELSVLFQDVEISSRWDDGGDRDWITRAIELLTNRRVIGEMALSLQMIWSNGYRFAGLVEGNEERVPTCDIYGRMRKSEVRREWRRLSQS</sequence>
<reference evidence="2" key="1">
    <citation type="journal article" date="2014" name="Proc. Natl. Acad. Sci. U.S.A.">
        <title>Extensive sampling of basidiomycete genomes demonstrates inadequacy of the white-rot/brown-rot paradigm for wood decay fungi.</title>
        <authorList>
            <person name="Riley R."/>
            <person name="Salamov A.A."/>
            <person name="Brown D.W."/>
            <person name="Nagy L.G."/>
            <person name="Floudas D."/>
            <person name="Held B.W."/>
            <person name="Levasseur A."/>
            <person name="Lombard V."/>
            <person name="Morin E."/>
            <person name="Otillar R."/>
            <person name="Lindquist E.A."/>
            <person name="Sun H."/>
            <person name="LaButti K.M."/>
            <person name="Schmutz J."/>
            <person name="Jabbour D."/>
            <person name="Luo H."/>
            <person name="Baker S.E."/>
            <person name="Pisabarro A.G."/>
            <person name="Walton J.D."/>
            <person name="Blanchette R.A."/>
            <person name="Henrissat B."/>
            <person name="Martin F."/>
            <person name="Cullen D."/>
            <person name="Hibbett D.S."/>
            <person name="Grigoriev I.V."/>
        </authorList>
    </citation>
    <scope>NUCLEOTIDE SEQUENCE [LARGE SCALE GENOMIC DNA]</scope>
    <source>
        <strain evidence="2">MUCL 33604</strain>
    </source>
</reference>
<keyword evidence="2" id="KW-1185">Reference proteome</keyword>
<dbReference type="InterPro" id="IPR054208">
    <property type="entry name" value="DUF6914"/>
</dbReference>
<name>A0A067PKZ8_9AGAM</name>
<dbReference type="Proteomes" id="UP000027265">
    <property type="component" value="Unassembled WGS sequence"/>
</dbReference>
<evidence type="ECO:0000313" key="2">
    <source>
        <dbReference type="Proteomes" id="UP000027265"/>
    </source>
</evidence>
<evidence type="ECO:0000313" key="1">
    <source>
        <dbReference type="EMBL" id="KDQ51712.1"/>
    </source>
</evidence>
<gene>
    <name evidence="1" type="ORF">JAAARDRAFT_62399</name>
</gene>
<dbReference type="AlphaFoldDB" id="A0A067PKZ8"/>